<feature type="transmembrane region" description="Helical" evidence="1">
    <location>
        <begin position="12"/>
        <end position="39"/>
    </location>
</feature>
<feature type="transmembrane region" description="Helical" evidence="1">
    <location>
        <begin position="51"/>
        <end position="69"/>
    </location>
</feature>
<keyword evidence="1" id="KW-0472">Membrane</keyword>
<evidence type="ECO:0000256" key="1">
    <source>
        <dbReference type="SAM" id="Phobius"/>
    </source>
</evidence>
<keyword evidence="1" id="KW-1133">Transmembrane helix</keyword>
<dbReference type="OrthoDB" id="2796825at2759"/>
<evidence type="ECO:0000313" key="3">
    <source>
        <dbReference type="Proteomes" id="UP000186601"/>
    </source>
</evidence>
<keyword evidence="1" id="KW-0812">Transmembrane</keyword>
<dbReference type="Proteomes" id="UP000186601">
    <property type="component" value="Unassembled WGS sequence"/>
</dbReference>
<organism evidence="2 3">
    <name type="scientific">Hermanssonia centrifuga</name>
    <dbReference type="NCBI Taxonomy" id="98765"/>
    <lineage>
        <taxon>Eukaryota</taxon>
        <taxon>Fungi</taxon>
        <taxon>Dikarya</taxon>
        <taxon>Basidiomycota</taxon>
        <taxon>Agaricomycotina</taxon>
        <taxon>Agaricomycetes</taxon>
        <taxon>Polyporales</taxon>
        <taxon>Meruliaceae</taxon>
        <taxon>Hermanssonia</taxon>
    </lineage>
</organism>
<accession>A0A2R6NY83</accession>
<sequence length="299" mass="31982">MSPSPALIAARSSYAAALLACVTYGIYFVLAFQCALRVLNQKTLSTTKRSALLAYAVVLFLGQTLYFIGGCKWSAIEFVEAPVDPAVFAGELSSSLSMLKDVMYTMNIWIADSFIPSATGVGLLVETGKPGAVFGQATVINFGTPFWSLSVATNVIATALIAGRLLSLRRAITRLDGRDRIMLRDNTSALVICVESAALYAICAVIYIPLFAINTPIQYPFSALLGGVVVSVATDCSLKTTYLMKHPQSISPTLIMLRMASGIAINGKWGDIALRDIDQDAAVGDLDRDSKLTMDSVQV</sequence>
<evidence type="ECO:0000313" key="2">
    <source>
        <dbReference type="EMBL" id="PSR79919.1"/>
    </source>
</evidence>
<dbReference type="AlphaFoldDB" id="A0A2R6NY83"/>
<feature type="transmembrane region" description="Helical" evidence="1">
    <location>
        <begin position="146"/>
        <end position="166"/>
    </location>
</feature>
<proteinExistence type="predicted"/>
<keyword evidence="3" id="KW-1185">Reference proteome</keyword>
<protein>
    <submittedName>
        <fullName evidence="2">Uncharacterized protein</fullName>
    </submittedName>
</protein>
<comment type="caution">
    <text evidence="2">The sequence shown here is derived from an EMBL/GenBank/DDBJ whole genome shotgun (WGS) entry which is preliminary data.</text>
</comment>
<dbReference type="EMBL" id="MLYV02000678">
    <property type="protein sequence ID" value="PSR79919.1"/>
    <property type="molecule type" value="Genomic_DNA"/>
</dbReference>
<feature type="transmembrane region" description="Helical" evidence="1">
    <location>
        <begin position="187"/>
        <end position="213"/>
    </location>
</feature>
<reference evidence="2 3" key="1">
    <citation type="submission" date="2018-02" db="EMBL/GenBank/DDBJ databases">
        <title>Genome sequence of the basidiomycete white-rot fungus Phlebia centrifuga.</title>
        <authorList>
            <person name="Granchi Z."/>
            <person name="Peng M."/>
            <person name="de Vries R.P."/>
            <person name="Hilden K."/>
            <person name="Makela M.R."/>
            <person name="Grigoriev I."/>
            <person name="Riley R."/>
        </authorList>
    </citation>
    <scope>NUCLEOTIDE SEQUENCE [LARGE SCALE GENOMIC DNA]</scope>
    <source>
        <strain evidence="2 3">FBCC195</strain>
    </source>
</reference>
<gene>
    <name evidence="2" type="ORF">PHLCEN_2v6820</name>
</gene>
<name>A0A2R6NY83_9APHY</name>